<gene>
    <name evidence="7" type="ORF">A8C56_01760</name>
</gene>
<comment type="subcellular location">
    <subcellularLocation>
        <location evidence="1">Cell membrane</location>
        <topology evidence="1">Multi-pass membrane protein</topology>
    </subcellularLocation>
</comment>
<evidence type="ECO:0008006" key="9">
    <source>
        <dbReference type="Google" id="ProtNLM"/>
    </source>
</evidence>
<accession>A0A1A9HZH3</accession>
<dbReference type="PANTHER" id="PTHR40277:SF1">
    <property type="entry name" value="BLL5419 PROTEIN"/>
    <property type="match status" value="1"/>
</dbReference>
<feature type="transmembrane region" description="Helical" evidence="6">
    <location>
        <begin position="257"/>
        <end position="281"/>
    </location>
</feature>
<protein>
    <recommendedName>
        <fullName evidence="9">TIGR00374 family protein</fullName>
    </recommendedName>
</protein>
<dbReference type="KEGG" id="nia:A8C56_01760"/>
<feature type="transmembrane region" description="Helical" evidence="6">
    <location>
        <begin position="12"/>
        <end position="27"/>
    </location>
</feature>
<dbReference type="GO" id="GO:0005886">
    <property type="term" value="C:plasma membrane"/>
    <property type="evidence" value="ECO:0007669"/>
    <property type="project" value="UniProtKB-SubCell"/>
</dbReference>
<feature type="transmembrane region" description="Helical" evidence="6">
    <location>
        <begin position="47"/>
        <end position="69"/>
    </location>
</feature>
<dbReference type="RefSeq" id="WP_067751234.1">
    <property type="nucleotide sequence ID" value="NZ_CP015772.1"/>
</dbReference>
<dbReference type="AlphaFoldDB" id="A0A1A9HZH3"/>
<evidence type="ECO:0000256" key="3">
    <source>
        <dbReference type="ARBA" id="ARBA00022692"/>
    </source>
</evidence>
<evidence type="ECO:0000313" key="8">
    <source>
        <dbReference type="Proteomes" id="UP000077667"/>
    </source>
</evidence>
<dbReference type="NCBIfam" id="TIGR00374">
    <property type="entry name" value="flippase-like domain"/>
    <property type="match status" value="1"/>
</dbReference>
<dbReference type="OrthoDB" id="1123508at2"/>
<dbReference type="STRING" id="1176587.A8C56_01760"/>
<feature type="transmembrane region" description="Helical" evidence="6">
    <location>
        <begin position="215"/>
        <end position="237"/>
    </location>
</feature>
<dbReference type="InterPro" id="IPR022791">
    <property type="entry name" value="L-PG_synthase/AglD"/>
</dbReference>
<keyword evidence="8" id="KW-1185">Reference proteome</keyword>
<name>A0A1A9HZH3_9BACT</name>
<organism evidence="7 8">
    <name type="scientific">Niabella ginsenosidivorans</name>
    <dbReference type="NCBI Taxonomy" id="1176587"/>
    <lineage>
        <taxon>Bacteria</taxon>
        <taxon>Pseudomonadati</taxon>
        <taxon>Bacteroidota</taxon>
        <taxon>Chitinophagia</taxon>
        <taxon>Chitinophagales</taxon>
        <taxon>Chitinophagaceae</taxon>
        <taxon>Niabella</taxon>
    </lineage>
</organism>
<feature type="transmembrane region" description="Helical" evidence="6">
    <location>
        <begin position="183"/>
        <end position="208"/>
    </location>
</feature>
<evidence type="ECO:0000256" key="1">
    <source>
        <dbReference type="ARBA" id="ARBA00004651"/>
    </source>
</evidence>
<keyword evidence="4 6" id="KW-1133">Transmembrane helix</keyword>
<dbReference type="Proteomes" id="UP000077667">
    <property type="component" value="Chromosome"/>
</dbReference>
<evidence type="ECO:0000256" key="5">
    <source>
        <dbReference type="ARBA" id="ARBA00023136"/>
    </source>
</evidence>
<reference evidence="7 8" key="1">
    <citation type="submission" date="2016-05" db="EMBL/GenBank/DDBJ databases">
        <title>Niabella ginsenosidivorans BS26 whole genome sequencing.</title>
        <authorList>
            <person name="Im W.T."/>
            <person name="Siddiqi M.Z."/>
        </authorList>
    </citation>
    <scope>NUCLEOTIDE SEQUENCE [LARGE SCALE GENOMIC DNA]</scope>
    <source>
        <strain evidence="7 8">BS26</strain>
    </source>
</reference>
<feature type="transmembrane region" description="Helical" evidence="6">
    <location>
        <begin position="153"/>
        <end position="171"/>
    </location>
</feature>
<evidence type="ECO:0000256" key="2">
    <source>
        <dbReference type="ARBA" id="ARBA00022475"/>
    </source>
</evidence>
<evidence type="ECO:0000256" key="6">
    <source>
        <dbReference type="SAM" id="Phobius"/>
    </source>
</evidence>
<keyword evidence="2" id="KW-1003">Cell membrane</keyword>
<dbReference type="PANTHER" id="PTHR40277">
    <property type="entry name" value="BLL5419 PROTEIN"/>
    <property type="match status" value="1"/>
</dbReference>
<keyword evidence="5 6" id="KW-0472">Membrane</keyword>
<feature type="transmembrane region" description="Helical" evidence="6">
    <location>
        <begin position="81"/>
        <end position="101"/>
    </location>
</feature>
<feature type="transmembrane region" description="Helical" evidence="6">
    <location>
        <begin position="121"/>
        <end position="141"/>
    </location>
</feature>
<sequence length="301" mass="33756">MDRKRAWNILKPILKVGFTALALWLVYTKVDLAVLKRLWAEANGWYLVPAVVSFVICQVITSIRLLNFFRNIGLPISVKSNFRLFLLGMFYNLFLPGGIGGDGYKIIALKQRYAFTTHKEVFSAVFFDRLSGLWGLSWLLAVFSLSMPQVQQYSRWVLLAFVAGTIIYYWVLRRFFKKISQRFIITHLLAICAQSLQLVTVAFILAALGCTTSYWPYFAIFLLSSLASLFPFSIGGLGAREVAIVWGAATFGLDKDLAVSVSLSFYLITMAMALTAVPVLFRKERRTPAGKNGQAEQAAAT</sequence>
<evidence type="ECO:0000256" key="4">
    <source>
        <dbReference type="ARBA" id="ARBA00022989"/>
    </source>
</evidence>
<keyword evidence="3 6" id="KW-0812">Transmembrane</keyword>
<evidence type="ECO:0000313" key="7">
    <source>
        <dbReference type="EMBL" id="ANH79870.1"/>
    </source>
</evidence>
<proteinExistence type="predicted"/>
<dbReference type="EMBL" id="CP015772">
    <property type="protein sequence ID" value="ANH79870.1"/>
    <property type="molecule type" value="Genomic_DNA"/>
</dbReference>
<dbReference type="Pfam" id="PF03706">
    <property type="entry name" value="LPG_synthase_TM"/>
    <property type="match status" value="1"/>
</dbReference>